<proteinExistence type="predicted"/>
<feature type="domain" description="Carboxymuconolactone decarboxylase-like" evidence="1">
    <location>
        <begin position="29"/>
        <end position="109"/>
    </location>
</feature>
<dbReference type="Gene3D" id="1.20.1290.10">
    <property type="entry name" value="AhpD-like"/>
    <property type="match status" value="1"/>
</dbReference>
<comment type="caution">
    <text evidence="2">The sequence shown here is derived from an EMBL/GenBank/DDBJ whole genome shotgun (WGS) entry which is preliminary data.</text>
</comment>
<reference evidence="2" key="1">
    <citation type="submission" date="2022-08" db="EMBL/GenBank/DDBJ databases">
        <authorList>
            <person name="Li F."/>
        </authorList>
    </citation>
    <scope>NUCLEOTIDE SEQUENCE</scope>
    <source>
        <strain evidence="2">MQZ15Z-1</strain>
    </source>
</reference>
<keyword evidence="3" id="KW-1185">Reference proteome</keyword>
<dbReference type="Pfam" id="PF02627">
    <property type="entry name" value="CMD"/>
    <property type="match status" value="1"/>
</dbReference>
<accession>A0A9X2PCG4</accession>
<dbReference type="SUPFAM" id="SSF69118">
    <property type="entry name" value="AhpD-like"/>
    <property type="match status" value="1"/>
</dbReference>
<dbReference type="RefSeq" id="WP_258731318.1">
    <property type="nucleotide sequence ID" value="NZ_JANTHZ010000001.1"/>
</dbReference>
<gene>
    <name evidence="2" type="ORF">NVS89_04625</name>
</gene>
<evidence type="ECO:0000259" key="1">
    <source>
        <dbReference type="Pfam" id="PF02627"/>
    </source>
</evidence>
<dbReference type="NCBIfam" id="TIGR00778">
    <property type="entry name" value="ahpD_dom"/>
    <property type="match status" value="1"/>
</dbReference>
<name>A0A9X2PCG4_9HYPH</name>
<dbReference type="GO" id="GO:0051920">
    <property type="term" value="F:peroxiredoxin activity"/>
    <property type="evidence" value="ECO:0007669"/>
    <property type="project" value="InterPro"/>
</dbReference>
<protein>
    <submittedName>
        <fullName evidence="2">Carboxymuconolactone decarboxylase family protein</fullName>
    </submittedName>
</protein>
<dbReference type="Proteomes" id="UP001151088">
    <property type="component" value="Unassembled WGS sequence"/>
</dbReference>
<dbReference type="EMBL" id="JANTHZ010000001">
    <property type="protein sequence ID" value="MCS0494371.1"/>
    <property type="molecule type" value="Genomic_DNA"/>
</dbReference>
<sequence>MNAHNPADPHVSPDAAPFAFAEFQQLVPEATPALRALSRAANAGLDHGTVELVKVRVSQINGCAFCTALHLEAARKLGVAPAKLDLVAVWREAGLFDAREKAILAFAEALTAMGRAPLPDDALVAIAAHLSRAEIAHLAAAIATINAWNRIAGGLRFPVTAAP</sequence>
<organism evidence="2 3">
    <name type="scientific">Ancylobacter mangrovi</name>
    <dbReference type="NCBI Taxonomy" id="2972472"/>
    <lineage>
        <taxon>Bacteria</taxon>
        <taxon>Pseudomonadati</taxon>
        <taxon>Pseudomonadota</taxon>
        <taxon>Alphaproteobacteria</taxon>
        <taxon>Hyphomicrobiales</taxon>
        <taxon>Xanthobacteraceae</taxon>
        <taxon>Ancylobacter</taxon>
    </lineage>
</organism>
<evidence type="ECO:0000313" key="2">
    <source>
        <dbReference type="EMBL" id="MCS0494371.1"/>
    </source>
</evidence>
<dbReference type="PANTHER" id="PTHR35446:SF2">
    <property type="entry name" value="CARBOXYMUCONOLACTONE DECARBOXYLASE-LIKE DOMAIN-CONTAINING PROTEIN"/>
    <property type="match status" value="1"/>
</dbReference>
<evidence type="ECO:0000313" key="3">
    <source>
        <dbReference type="Proteomes" id="UP001151088"/>
    </source>
</evidence>
<dbReference type="InterPro" id="IPR029032">
    <property type="entry name" value="AhpD-like"/>
</dbReference>
<dbReference type="InterPro" id="IPR004675">
    <property type="entry name" value="AhpD_core"/>
</dbReference>
<dbReference type="InterPro" id="IPR003779">
    <property type="entry name" value="CMD-like"/>
</dbReference>
<dbReference type="PANTHER" id="PTHR35446">
    <property type="entry name" value="SI:CH211-175M2.5"/>
    <property type="match status" value="1"/>
</dbReference>
<dbReference type="AlphaFoldDB" id="A0A9X2PCG4"/>